<organism evidence="1">
    <name type="scientific">Cacopsylla melanoneura</name>
    <dbReference type="NCBI Taxonomy" id="428564"/>
    <lineage>
        <taxon>Eukaryota</taxon>
        <taxon>Metazoa</taxon>
        <taxon>Ecdysozoa</taxon>
        <taxon>Arthropoda</taxon>
        <taxon>Hexapoda</taxon>
        <taxon>Insecta</taxon>
        <taxon>Pterygota</taxon>
        <taxon>Neoptera</taxon>
        <taxon>Paraneoptera</taxon>
        <taxon>Hemiptera</taxon>
        <taxon>Sternorrhyncha</taxon>
        <taxon>Psylloidea</taxon>
        <taxon>Psyllidae</taxon>
        <taxon>Psyllinae</taxon>
        <taxon>Cacopsylla</taxon>
    </lineage>
</organism>
<proteinExistence type="predicted"/>
<name>A0A8D8TPT5_9HEMI</name>
<dbReference type="AlphaFoldDB" id="A0A8D8TPT5"/>
<dbReference type="InterPro" id="IPR016184">
    <property type="entry name" value="Capsid/spike_ssDNA_virus"/>
</dbReference>
<protein>
    <submittedName>
        <fullName evidence="1">Uncharacterized protein</fullName>
    </submittedName>
</protein>
<accession>A0A8D8TPT5</accession>
<sequence>MVSSVGLNNQVQVRNHSYTSTGMCPTACENFSPKNLIARWYTDNASNVTLVPRSNPMYACIYYNKSASPATPVHSGGNFRLDKYVVQELVTPGKELINYSYSPVAGYVKGFPHMEICDLDVPGTSAYMNWASVKPTTISYVAPVTPNANANPPVLGSGAYLKASSTTQYTYGVFSDYTSNYSQNLECAPLWNPKRGMVSTLQAQPQVHVGMLAIPQLSPDNETTTFMNACLYFQVHCSISLSYDLSTCWTNSGPRIRLEHALFSHSKNKYYGDPETVCGIAQLNGVFSMSNLEELEQWAIEADATRIAERINRLRVSRDRDDNT</sequence>
<dbReference type="InterPro" id="IPR003433">
    <property type="entry name" value="Capsid_VP4_densovirus"/>
</dbReference>
<evidence type="ECO:0000313" key="1">
    <source>
        <dbReference type="EMBL" id="CAG6687897.1"/>
    </source>
</evidence>
<dbReference type="EMBL" id="HBUF01283919">
    <property type="protein sequence ID" value="CAG6687897.1"/>
    <property type="molecule type" value="Transcribed_RNA"/>
</dbReference>
<dbReference type="Pfam" id="PF02336">
    <property type="entry name" value="Denso_VP4"/>
    <property type="match status" value="1"/>
</dbReference>
<dbReference type="SUPFAM" id="SSF88645">
    <property type="entry name" value="ssDNA viruses"/>
    <property type="match status" value="1"/>
</dbReference>
<reference evidence="1" key="1">
    <citation type="submission" date="2021-05" db="EMBL/GenBank/DDBJ databases">
        <authorList>
            <person name="Alioto T."/>
            <person name="Alioto T."/>
            <person name="Gomez Garrido J."/>
        </authorList>
    </citation>
    <scope>NUCLEOTIDE SEQUENCE</scope>
</reference>